<evidence type="ECO:0000256" key="13">
    <source>
        <dbReference type="SAM" id="Coils"/>
    </source>
</evidence>
<comment type="cofactor">
    <cofactor evidence="11">
        <name>Zn(2+)</name>
        <dbReference type="ChEBI" id="CHEBI:29105"/>
    </cofactor>
    <text evidence="11">Binds 2 Zn(2+) ions per subunit.</text>
</comment>
<comment type="catalytic activity">
    <reaction evidence="10 11 12">
        <text>RNA(n) + a ribonucleoside 5'-triphosphate = RNA(n+1) + diphosphate</text>
        <dbReference type="Rhea" id="RHEA:21248"/>
        <dbReference type="Rhea" id="RHEA-COMP:14527"/>
        <dbReference type="Rhea" id="RHEA-COMP:17342"/>
        <dbReference type="ChEBI" id="CHEBI:33019"/>
        <dbReference type="ChEBI" id="CHEBI:61557"/>
        <dbReference type="ChEBI" id="CHEBI:140395"/>
        <dbReference type="EC" id="2.7.7.6"/>
    </reaction>
</comment>
<reference evidence="16" key="1">
    <citation type="submission" date="2016-02" db="EMBL/GenBank/DDBJ databases">
        <authorList>
            <person name="Holder M.E."/>
            <person name="Ajami N.J."/>
            <person name="Petrosino J.F."/>
        </authorList>
    </citation>
    <scope>NUCLEOTIDE SEQUENCE [LARGE SCALE GENOMIC DNA]</scope>
    <source>
        <strain evidence="16">CCUG 36733</strain>
    </source>
</reference>
<sequence>MLDANVFDRIQLGLATAEDIKSWSHGEVKKPETINYRTLKPEKDGLFCEKIFGPTRDWECACGKYKRVRYKGIVCERCGVEVTRSKVRRERMAHIKLAAPVTHIWYFKGVPSRLGYLLNLAPKDLEKVIYFAAYMVTEVDEEGRHDDLPSLRAELEVKKQHVEEAGEADVEARQKRLEEDLAQLEAEGAEQVQRDKVRKTAEREMGALRRKNTRTLEHMDKVWDRFVSLKVGDLEGDEVLYRDMVADYGIYFKGAMGAEAIQSRLRTFDLDAEAESLSEIVANGTGQRKTRAIKRLKVINAFRITGTAPEAMVLDNIPVIPPDLRPMVQLDGGRFATSDLNDLYRRVINRNNRLKRLMDLGAPTIIVNNEKRMLQDAVDALFDNGRRGRPVTGVGNRPLKSLSDMLKGKQGRFRQNLLGKRVDYSGRSVIVVGPQLKLHQCGLPSVMALELFKPFVMKRLVELKEAQNVKAAKRMVERQNPKVWDVLAEVIREHPVLLNRAPTLHRLGIQAFEPQLIEGKAMQLHPLVCGAFNADFDGDQMAIHLPLGAEAQAEARVLMLSSNNILKPSDGRPVTMPSQDMIIGTYYLTNTPDPAVEVDEDAEGNAVVPAFSSFAEAIMAHDFGFLDMNATADIRFEEGVTPPEDWEAPEDYEEGDPITLRTSLGRAIFNTGLPESFPYVNDVVDKKRLGNIINTLAESYPRVDVAASLDALKSNGFHWSTWSGITVAFADVVSPASKPEILARYEAEAAEIEEQFELGALTEEDRYSSLIDIWTKATNEVADAMRENFPERNTVFQMVSSGGRGNWDQIRQLAGMRGLVADPKQRLIERPIKSNYREGLSVLEYFIATHGARKGLADTALRTADSGYLTRRLVDVSQDVIVREDDCGTRKGLTKRIFSWKEIDGERVKEPSEILGTTVYGTTLARDAVDAEGNVVIEAGTDLGDAEIQAAIGAGIEEVTCRSVLTCDSQVGTCAACYGRSLASGKRVDIGEAVGIIAAQSIGEPGTQLTMRTFHTGGAAGAADITQGLPRVQELFEARTPKGEAAVAEAAGTVKIEDDAEGKRLVVTRDDGEEDLVVPVSRRQRLLVTDGDHVEPGDALTEGPIDPKKVLRLRSVGATQRHLVDEVQEVYRSQGVDIHSKHIEVIVRQMLRRVTILEAGDTNLLQGDLVDVMNFRAENRRVMAEGGKPASARTELMGITKASLATDSWLSAASFQETTRVLTEAAMNGKSDPLLGLKENVILGKLIPAGTGLSRYSDIEVEPTEEVKQEVFSRTGYNDDVFGVGDSVALDDFSFGGDFRADFSDDFRTGFHGGEDYQF</sequence>
<dbReference type="PANTHER" id="PTHR19376">
    <property type="entry name" value="DNA-DIRECTED RNA POLYMERASE"/>
    <property type="match status" value="1"/>
</dbReference>
<evidence type="ECO:0000256" key="3">
    <source>
        <dbReference type="ARBA" id="ARBA00022478"/>
    </source>
</evidence>
<dbReference type="InterPro" id="IPR012754">
    <property type="entry name" value="DNA-dir_RpoC_beta_prime_bact"/>
</dbReference>
<dbReference type="HAMAP" id="MF_01322">
    <property type="entry name" value="RNApol_bact_RpoC"/>
    <property type="match status" value="1"/>
</dbReference>
<dbReference type="InterPro" id="IPR007066">
    <property type="entry name" value="RNA_pol_Rpb1_3"/>
</dbReference>
<feature type="binding site" evidence="11">
    <location>
        <position position="78"/>
    </location>
    <ligand>
        <name>Zn(2+)</name>
        <dbReference type="ChEBI" id="CHEBI:29105"/>
        <label>1</label>
    </ligand>
</feature>
<protein>
    <recommendedName>
        <fullName evidence="11">DNA-directed RNA polymerase subunit beta'</fullName>
        <shortName evidence="11">RNAP subunit beta'</shortName>
        <ecNumber evidence="11">2.7.7.6</ecNumber>
    </recommendedName>
    <alternativeName>
        <fullName evidence="11">RNA polymerase subunit beta'</fullName>
    </alternativeName>
    <alternativeName>
        <fullName evidence="11">Transcriptase subunit beta'</fullName>
    </alternativeName>
</protein>
<dbReference type="Gene3D" id="2.40.50.100">
    <property type="match status" value="1"/>
</dbReference>
<dbReference type="GO" id="GO:0008270">
    <property type="term" value="F:zinc ion binding"/>
    <property type="evidence" value="ECO:0007669"/>
    <property type="project" value="UniProtKB-UniRule"/>
</dbReference>
<gene>
    <name evidence="11" type="primary">rpoC</name>
    <name evidence="15" type="ORF">AXF14_07150</name>
</gene>
<dbReference type="GO" id="GO:0003677">
    <property type="term" value="F:DNA binding"/>
    <property type="evidence" value="ECO:0007669"/>
    <property type="project" value="UniProtKB-UniRule"/>
</dbReference>
<dbReference type="Pfam" id="PF05000">
    <property type="entry name" value="RNA_pol_Rpb1_4"/>
    <property type="match status" value="1"/>
</dbReference>
<keyword evidence="6 11" id="KW-0479">Metal-binding</keyword>
<dbReference type="GO" id="GO:0000428">
    <property type="term" value="C:DNA-directed RNA polymerase complex"/>
    <property type="evidence" value="ECO:0007669"/>
    <property type="project" value="UniProtKB-KW"/>
</dbReference>
<dbReference type="Gene3D" id="1.10.274.100">
    <property type="entry name" value="RNA polymerase Rpb1, domain 3"/>
    <property type="match status" value="1"/>
</dbReference>
<dbReference type="CDD" id="cd01609">
    <property type="entry name" value="RNAP_beta'_N"/>
    <property type="match status" value="1"/>
</dbReference>
<evidence type="ECO:0000256" key="5">
    <source>
        <dbReference type="ARBA" id="ARBA00022695"/>
    </source>
</evidence>
<evidence type="ECO:0000256" key="4">
    <source>
        <dbReference type="ARBA" id="ARBA00022679"/>
    </source>
</evidence>
<dbReference type="SMART" id="SM00663">
    <property type="entry name" value="RPOLA_N"/>
    <property type="match status" value="1"/>
</dbReference>
<dbReference type="InterPro" id="IPR042102">
    <property type="entry name" value="RNA_pol_Rpb1_3_sf"/>
</dbReference>
<organism evidence="15 16">
    <name type="scientific">Actinomyces radicidentis</name>
    <dbReference type="NCBI Taxonomy" id="111015"/>
    <lineage>
        <taxon>Bacteria</taxon>
        <taxon>Bacillati</taxon>
        <taxon>Actinomycetota</taxon>
        <taxon>Actinomycetes</taxon>
        <taxon>Actinomycetales</taxon>
        <taxon>Actinomycetaceae</taxon>
        <taxon>Actinomyces</taxon>
    </lineage>
</organism>
<evidence type="ECO:0000256" key="7">
    <source>
        <dbReference type="ARBA" id="ARBA00022833"/>
    </source>
</evidence>
<dbReference type="Gene3D" id="2.40.40.20">
    <property type="match status" value="1"/>
</dbReference>
<dbReference type="InterPro" id="IPR044893">
    <property type="entry name" value="RNA_pol_Rpb1_clamp_domain"/>
</dbReference>
<keyword evidence="9 11" id="KW-0804">Transcription</keyword>
<keyword evidence="4 11" id="KW-0808">Transferase</keyword>
<dbReference type="NCBIfam" id="NF011498">
    <property type="entry name" value="PRK14906.1"/>
    <property type="match status" value="1"/>
</dbReference>
<evidence type="ECO:0000256" key="9">
    <source>
        <dbReference type="ARBA" id="ARBA00023163"/>
    </source>
</evidence>
<dbReference type="Gene3D" id="1.10.1790.20">
    <property type="match status" value="1"/>
</dbReference>
<keyword evidence="16" id="KW-1185">Reference proteome</keyword>
<keyword evidence="3 11" id="KW-0240">DNA-directed RNA polymerase</keyword>
<comment type="similarity">
    <text evidence="2 11 12">Belongs to the RNA polymerase beta' chain family.</text>
</comment>
<dbReference type="Pfam" id="PF04997">
    <property type="entry name" value="RNA_pol_Rpb1_1"/>
    <property type="match status" value="1"/>
</dbReference>
<feature type="binding site" evidence="11">
    <location>
        <position position="977"/>
    </location>
    <ligand>
        <name>Zn(2+)</name>
        <dbReference type="ChEBI" id="CHEBI:29105"/>
        <label>2</label>
    </ligand>
</feature>
<feature type="binding site" evidence="11">
    <location>
        <position position="974"/>
    </location>
    <ligand>
        <name>Zn(2+)</name>
        <dbReference type="ChEBI" id="CHEBI:29105"/>
        <label>2</label>
    </ligand>
</feature>
<evidence type="ECO:0000256" key="2">
    <source>
        <dbReference type="ARBA" id="ARBA00006460"/>
    </source>
</evidence>
<dbReference type="FunFam" id="1.10.150.390:FF:000002">
    <property type="entry name" value="DNA-directed RNA polymerase subunit beta"/>
    <property type="match status" value="1"/>
</dbReference>
<feature type="coiled-coil region" evidence="13">
    <location>
        <begin position="167"/>
        <end position="194"/>
    </location>
</feature>
<evidence type="ECO:0000256" key="6">
    <source>
        <dbReference type="ARBA" id="ARBA00022723"/>
    </source>
</evidence>
<dbReference type="InterPro" id="IPR038120">
    <property type="entry name" value="Rpb1_funnel_sf"/>
</dbReference>
<dbReference type="RefSeq" id="WP_067942031.1">
    <property type="nucleotide sequence ID" value="NZ_CP014228.1"/>
</dbReference>
<dbReference type="Gene3D" id="1.10.40.90">
    <property type="match status" value="1"/>
</dbReference>
<dbReference type="InterPro" id="IPR006592">
    <property type="entry name" value="RNA_pol_N"/>
</dbReference>
<feature type="binding site" evidence="11">
    <location>
        <position position="535"/>
    </location>
    <ligand>
        <name>Mg(2+)</name>
        <dbReference type="ChEBI" id="CHEBI:18420"/>
    </ligand>
</feature>
<dbReference type="SUPFAM" id="SSF64484">
    <property type="entry name" value="beta and beta-prime subunits of DNA dependent RNA-polymerase"/>
    <property type="match status" value="1"/>
</dbReference>
<evidence type="ECO:0000256" key="12">
    <source>
        <dbReference type="RuleBase" id="RU004279"/>
    </source>
</evidence>
<feature type="binding site" evidence="11">
    <location>
        <position position="887"/>
    </location>
    <ligand>
        <name>Zn(2+)</name>
        <dbReference type="ChEBI" id="CHEBI:29105"/>
        <label>2</label>
    </ligand>
</feature>
<evidence type="ECO:0000259" key="14">
    <source>
        <dbReference type="SMART" id="SM00663"/>
    </source>
</evidence>
<dbReference type="InterPro" id="IPR000722">
    <property type="entry name" value="RNA_pol_asu"/>
</dbReference>
<dbReference type="Pfam" id="PF00623">
    <property type="entry name" value="RNA_pol_Rpb1_2"/>
    <property type="match status" value="1"/>
</dbReference>
<dbReference type="Pfam" id="PF04998">
    <property type="entry name" value="RNA_pol_Rpb1_5"/>
    <property type="match status" value="1"/>
</dbReference>
<feature type="binding site" evidence="11">
    <location>
        <position position="539"/>
    </location>
    <ligand>
        <name>Mg(2+)</name>
        <dbReference type="ChEBI" id="CHEBI:18420"/>
    </ligand>
</feature>
<evidence type="ECO:0000256" key="11">
    <source>
        <dbReference type="HAMAP-Rule" id="MF_01322"/>
    </source>
</evidence>
<dbReference type="STRING" id="111015.AXF14_07150"/>
<feature type="binding site" evidence="11">
    <location>
        <position position="60"/>
    </location>
    <ligand>
        <name>Zn(2+)</name>
        <dbReference type="ChEBI" id="CHEBI:29105"/>
        <label>1</label>
    </ligand>
</feature>
<keyword evidence="5 11" id="KW-0548">Nucleotidyltransferase</keyword>
<feature type="domain" description="RNA polymerase N-terminal" evidence="14">
    <location>
        <begin position="310"/>
        <end position="589"/>
    </location>
</feature>
<proteinExistence type="inferred from homology"/>
<comment type="cofactor">
    <cofactor evidence="11">
        <name>Mg(2+)</name>
        <dbReference type="ChEBI" id="CHEBI:18420"/>
    </cofactor>
    <text evidence="11">Binds 1 Mg(2+) ion per subunit.</text>
</comment>
<dbReference type="GO" id="GO:0000287">
    <property type="term" value="F:magnesium ion binding"/>
    <property type="evidence" value="ECO:0007669"/>
    <property type="project" value="UniProtKB-UniRule"/>
</dbReference>
<keyword evidence="13" id="KW-0175">Coiled coil</keyword>
<dbReference type="EC" id="2.7.7.6" evidence="11"/>
<dbReference type="Proteomes" id="UP000065220">
    <property type="component" value="Chromosome"/>
</dbReference>
<evidence type="ECO:0000256" key="8">
    <source>
        <dbReference type="ARBA" id="ARBA00022842"/>
    </source>
</evidence>
<dbReference type="InterPro" id="IPR045867">
    <property type="entry name" value="DNA-dir_RpoC_beta_prime"/>
</dbReference>
<keyword evidence="7 11" id="KW-0862">Zinc</keyword>
<dbReference type="NCBIfam" id="TIGR02386">
    <property type="entry name" value="rpoC_TIGR"/>
    <property type="match status" value="1"/>
</dbReference>
<dbReference type="InterPro" id="IPR007083">
    <property type="entry name" value="RNA_pol_Rpb1_4"/>
</dbReference>
<keyword evidence="8 11" id="KW-0460">Magnesium</keyword>
<dbReference type="Gene3D" id="4.10.860.120">
    <property type="entry name" value="RNA polymerase II, clamp domain"/>
    <property type="match status" value="1"/>
</dbReference>
<accession>A0A0X8JEJ2</accession>
<feature type="binding site" evidence="11">
    <location>
        <position position="967"/>
    </location>
    <ligand>
        <name>Zn(2+)</name>
        <dbReference type="ChEBI" id="CHEBI:29105"/>
        <label>2</label>
    </ligand>
</feature>
<feature type="binding site" evidence="11">
    <location>
        <position position="537"/>
    </location>
    <ligand>
        <name>Mg(2+)</name>
        <dbReference type="ChEBI" id="CHEBI:18420"/>
    </ligand>
</feature>
<dbReference type="GO" id="GO:0003899">
    <property type="term" value="F:DNA-directed RNA polymerase activity"/>
    <property type="evidence" value="ECO:0007669"/>
    <property type="project" value="UniProtKB-UniRule"/>
</dbReference>
<evidence type="ECO:0000256" key="1">
    <source>
        <dbReference type="ARBA" id="ARBA00004026"/>
    </source>
</evidence>
<dbReference type="PANTHER" id="PTHR19376:SF54">
    <property type="entry name" value="DNA-DIRECTED RNA POLYMERASE SUBUNIT BETA"/>
    <property type="match status" value="1"/>
</dbReference>
<evidence type="ECO:0000256" key="10">
    <source>
        <dbReference type="ARBA" id="ARBA00048552"/>
    </source>
</evidence>
<comment type="subunit">
    <text evidence="11">The RNAP catalytic core consists of 2 alpha, 1 beta, 1 beta' and 1 omega subunit. When a sigma factor is associated with the core the holoenzyme is formed, which can initiate transcription.</text>
</comment>
<evidence type="ECO:0000313" key="15">
    <source>
        <dbReference type="EMBL" id="AMD87397.1"/>
    </source>
</evidence>
<feature type="binding site" evidence="11">
    <location>
        <position position="75"/>
    </location>
    <ligand>
        <name>Zn(2+)</name>
        <dbReference type="ChEBI" id="CHEBI:29105"/>
        <label>1</label>
    </ligand>
</feature>
<dbReference type="FunFam" id="4.10.860.120:FF:000001">
    <property type="entry name" value="DNA-directed RNA polymerase subunit beta"/>
    <property type="match status" value="1"/>
</dbReference>
<dbReference type="OrthoDB" id="9815296at2"/>
<dbReference type="EMBL" id="CP014228">
    <property type="protein sequence ID" value="AMD87397.1"/>
    <property type="molecule type" value="Genomic_DNA"/>
</dbReference>
<dbReference type="Pfam" id="PF04983">
    <property type="entry name" value="RNA_pol_Rpb1_3"/>
    <property type="match status" value="1"/>
</dbReference>
<name>A0A0X8JEJ2_ACTRD</name>
<dbReference type="CDD" id="cd02655">
    <property type="entry name" value="RNAP_beta'_C"/>
    <property type="match status" value="1"/>
</dbReference>
<dbReference type="KEGG" id="ard:AXF14_07150"/>
<evidence type="ECO:0000313" key="16">
    <source>
        <dbReference type="Proteomes" id="UP000065220"/>
    </source>
</evidence>
<dbReference type="InterPro" id="IPR007081">
    <property type="entry name" value="RNA_pol_Rpb1_5"/>
</dbReference>
<dbReference type="Gene3D" id="1.10.132.30">
    <property type="match status" value="1"/>
</dbReference>
<dbReference type="InterPro" id="IPR007080">
    <property type="entry name" value="RNA_pol_Rpb1_1"/>
</dbReference>
<dbReference type="Gene3D" id="1.10.150.390">
    <property type="match status" value="1"/>
</dbReference>
<comment type="function">
    <text evidence="1 11 12">DNA-dependent RNA polymerase catalyzes the transcription of DNA into RNA using the four ribonucleoside triphosphates as substrates.</text>
</comment>
<dbReference type="GO" id="GO:0006351">
    <property type="term" value="P:DNA-templated transcription"/>
    <property type="evidence" value="ECO:0007669"/>
    <property type="project" value="UniProtKB-UniRule"/>
</dbReference>
<feature type="binding site" evidence="11">
    <location>
        <position position="62"/>
    </location>
    <ligand>
        <name>Zn(2+)</name>
        <dbReference type="ChEBI" id="CHEBI:29105"/>
        <label>1</label>
    </ligand>
</feature>